<dbReference type="AlphaFoldDB" id="A0A140DT54"/>
<proteinExistence type="predicted"/>
<organism evidence="1 2">
    <name type="scientific">Faecalibaculum rodentium</name>
    <dbReference type="NCBI Taxonomy" id="1702221"/>
    <lineage>
        <taxon>Bacteria</taxon>
        <taxon>Bacillati</taxon>
        <taxon>Bacillota</taxon>
        <taxon>Erysipelotrichia</taxon>
        <taxon>Erysipelotrichales</taxon>
        <taxon>Erysipelotrichaceae</taxon>
        <taxon>Faecalibaculum</taxon>
    </lineage>
</organism>
<evidence type="ECO:0000313" key="2">
    <source>
        <dbReference type="Proteomes" id="UP000069771"/>
    </source>
</evidence>
<dbReference type="STRING" id="1702221.AALO17_06970"/>
<dbReference type="Proteomes" id="UP000069771">
    <property type="component" value="Chromosome"/>
</dbReference>
<protein>
    <submittedName>
        <fullName evidence="1">Uncharacterized protein</fullName>
    </submittedName>
</protein>
<dbReference type="KEGG" id="fro:AALO17_06970"/>
<evidence type="ECO:0000313" key="1">
    <source>
        <dbReference type="EMBL" id="AMK53831.1"/>
    </source>
</evidence>
<dbReference type="EMBL" id="CP011391">
    <property type="protein sequence ID" value="AMK53831.1"/>
    <property type="molecule type" value="Genomic_DNA"/>
</dbReference>
<name>A0A140DT54_9FIRM</name>
<keyword evidence="2" id="KW-1185">Reference proteome</keyword>
<sequence length="42" mass="4830">MAAWNSCRVIRRLGEKDLQSYGRSCQLDEVLKRMLEKDAGDS</sequence>
<accession>A0A140DT54</accession>
<gene>
    <name evidence="1" type="ORF">AALO17_06970</name>
</gene>
<reference evidence="1 2" key="1">
    <citation type="journal article" date="2016" name="Gut Pathog.">
        <title>Whole genome sequencing of "Faecalibaculum rodentium" ALO17, isolated from C57BL/6J laboratory mouse feces.</title>
        <authorList>
            <person name="Lim S."/>
            <person name="Chang D.H."/>
            <person name="Ahn S."/>
            <person name="Kim B.C."/>
        </authorList>
    </citation>
    <scope>NUCLEOTIDE SEQUENCE [LARGE SCALE GENOMIC DNA]</scope>
    <source>
        <strain evidence="1 2">Alo17</strain>
    </source>
</reference>